<name>A0ABT6QAB9_9PROT</name>
<dbReference type="PROSITE" id="PS51007">
    <property type="entry name" value="CYTC"/>
    <property type="match status" value="2"/>
</dbReference>
<gene>
    <name evidence="8" type="ORF">QJV33_10735</name>
</gene>
<evidence type="ECO:0000313" key="8">
    <source>
        <dbReference type="EMBL" id="MDI2113744.1"/>
    </source>
</evidence>
<evidence type="ECO:0000256" key="3">
    <source>
        <dbReference type="ARBA" id="ARBA00022723"/>
    </source>
</evidence>
<dbReference type="PRINTS" id="PR00604">
    <property type="entry name" value="CYTCHRMECIAB"/>
</dbReference>
<evidence type="ECO:0000256" key="6">
    <source>
        <dbReference type="PROSITE-ProRule" id="PRU00433"/>
    </source>
</evidence>
<keyword evidence="2 6" id="KW-0349">Heme</keyword>
<dbReference type="InterPro" id="IPR036909">
    <property type="entry name" value="Cyt_c-like_dom_sf"/>
</dbReference>
<proteinExistence type="predicted"/>
<dbReference type="Proteomes" id="UP001431775">
    <property type="component" value="Unassembled WGS sequence"/>
</dbReference>
<evidence type="ECO:0000256" key="2">
    <source>
        <dbReference type="ARBA" id="ARBA00022617"/>
    </source>
</evidence>
<keyword evidence="4" id="KW-0249">Electron transport</keyword>
<keyword evidence="3 6" id="KW-0479">Metal-binding</keyword>
<organism evidence="8 9">
    <name type="scientific">Commensalibacter nepenthis</name>
    <dbReference type="NCBI Taxonomy" id="3043872"/>
    <lineage>
        <taxon>Bacteria</taxon>
        <taxon>Pseudomonadati</taxon>
        <taxon>Pseudomonadota</taxon>
        <taxon>Alphaproteobacteria</taxon>
        <taxon>Acetobacterales</taxon>
        <taxon>Acetobacteraceae</taxon>
    </lineage>
</organism>
<accession>A0ABT6QAB9</accession>
<keyword evidence="1" id="KW-0813">Transport</keyword>
<evidence type="ECO:0000313" key="9">
    <source>
        <dbReference type="Proteomes" id="UP001431775"/>
    </source>
</evidence>
<keyword evidence="9" id="KW-1185">Reference proteome</keyword>
<dbReference type="PANTHER" id="PTHR11961">
    <property type="entry name" value="CYTOCHROME C"/>
    <property type="match status" value="1"/>
</dbReference>
<feature type="domain" description="Cytochrome c" evidence="7">
    <location>
        <begin position="186"/>
        <end position="287"/>
    </location>
</feature>
<evidence type="ECO:0000256" key="5">
    <source>
        <dbReference type="ARBA" id="ARBA00023004"/>
    </source>
</evidence>
<dbReference type="InterPro" id="IPR009056">
    <property type="entry name" value="Cyt_c-like_dom"/>
</dbReference>
<sequence length="292" mass="32652">MDSFDWNRLAVAGLFSVCVLAASWGIGSVIIQNQTPIKSIFATNDDQNKSIDLTSADISKGKELAAQQCSLCHTFNQDGINKIGPNLYNIMGHQIASKPNFNYSGSLKKHNKETWDVKNLNIWLAHPMNFASDTIMAYPGVPSQQDRIDIIAYLKSISPTASAPMTEKKNIPLLEKHQGSVFEKQSNLSQGKEEYQQYCAVCHSDTIEGNTKLGPNLYNIVNKPIASQSNYTYSGALKIKKMNWTESNLDQWIENPQQWAPGNKMNYKGVSSADIRKNIILYLYSLSPQDKH</sequence>
<reference evidence="8" key="1">
    <citation type="submission" date="2023-05" db="EMBL/GenBank/DDBJ databases">
        <title>Whole genome sequence of Commensalibacter sp.</title>
        <authorList>
            <person name="Charoenyingcharoen P."/>
            <person name="Yukphan P."/>
        </authorList>
    </citation>
    <scope>NUCLEOTIDE SEQUENCE</scope>
    <source>
        <strain evidence="8">TBRC 10068</strain>
    </source>
</reference>
<comment type="caution">
    <text evidence="8">The sequence shown here is derived from an EMBL/GenBank/DDBJ whole genome shotgun (WGS) entry which is preliminary data.</text>
</comment>
<evidence type="ECO:0000256" key="4">
    <source>
        <dbReference type="ARBA" id="ARBA00022982"/>
    </source>
</evidence>
<dbReference type="Pfam" id="PF00034">
    <property type="entry name" value="Cytochrom_C"/>
    <property type="match status" value="1"/>
</dbReference>
<protein>
    <submittedName>
        <fullName evidence="8">C-type cytochrome</fullName>
    </submittedName>
</protein>
<evidence type="ECO:0000259" key="7">
    <source>
        <dbReference type="PROSITE" id="PS51007"/>
    </source>
</evidence>
<dbReference type="InterPro" id="IPR002327">
    <property type="entry name" value="Cyt_c_1A/1B"/>
</dbReference>
<dbReference type="Gene3D" id="1.10.760.10">
    <property type="entry name" value="Cytochrome c-like domain"/>
    <property type="match status" value="2"/>
</dbReference>
<feature type="domain" description="Cytochrome c" evidence="7">
    <location>
        <begin position="56"/>
        <end position="158"/>
    </location>
</feature>
<dbReference type="SUPFAM" id="SSF46626">
    <property type="entry name" value="Cytochrome c"/>
    <property type="match status" value="2"/>
</dbReference>
<dbReference type="EMBL" id="JASBAN010000001">
    <property type="protein sequence ID" value="MDI2113744.1"/>
    <property type="molecule type" value="Genomic_DNA"/>
</dbReference>
<keyword evidence="5 6" id="KW-0408">Iron</keyword>
<evidence type="ECO:0000256" key="1">
    <source>
        <dbReference type="ARBA" id="ARBA00022448"/>
    </source>
</evidence>
<dbReference type="RefSeq" id="WP_281463323.1">
    <property type="nucleotide sequence ID" value="NZ_JASBAN010000001.1"/>
</dbReference>